<evidence type="ECO:0000256" key="13">
    <source>
        <dbReference type="ARBA" id="ARBA00022833"/>
    </source>
</evidence>
<feature type="compositionally biased region" description="Low complexity" evidence="27">
    <location>
        <begin position="284"/>
        <end position="296"/>
    </location>
</feature>
<evidence type="ECO:0000256" key="4">
    <source>
        <dbReference type="ARBA" id="ARBA00004906"/>
    </source>
</evidence>
<feature type="region of interest" description="Disordered" evidence="27">
    <location>
        <begin position="376"/>
        <end position="424"/>
    </location>
</feature>
<dbReference type="SMART" id="SM00356">
    <property type="entry name" value="ZnF_C3H1"/>
    <property type="match status" value="1"/>
</dbReference>
<accession>B4G7K5</accession>
<evidence type="ECO:0000256" key="17">
    <source>
        <dbReference type="ARBA" id="ARBA00023242"/>
    </source>
</evidence>
<dbReference type="Pfam" id="PF00076">
    <property type="entry name" value="RRM_1"/>
    <property type="match status" value="1"/>
</dbReference>
<evidence type="ECO:0000256" key="21">
    <source>
        <dbReference type="ARBA" id="ARBA00075062"/>
    </source>
</evidence>
<evidence type="ECO:0000256" key="8">
    <source>
        <dbReference type="ARBA" id="ARBA00022553"/>
    </source>
</evidence>
<dbReference type="GO" id="GO:0005829">
    <property type="term" value="C:cytosol"/>
    <property type="evidence" value="ECO:0007669"/>
    <property type="project" value="UniProtKB-ARBA"/>
</dbReference>
<dbReference type="OrthoDB" id="1923159at2759"/>
<dbReference type="Proteomes" id="UP000008744">
    <property type="component" value="Unassembled WGS sequence"/>
</dbReference>
<evidence type="ECO:0000256" key="12">
    <source>
        <dbReference type="ARBA" id="ARBA00022786"/>
    </source>
</evidence>
<evidence type="ECO:0000256" key="3">
    <source>
        <dbReference type="ARBA" id="ARBA00004496"/>
    </source>
</evidence>
<sequence>MNGMSNNDDSVECPLCMEPFEVDDLTFFPCTCGYQICRFCWHRIRTDENKLCPACRKEYPENPADFKPLSQEEILKKHEYFGKYGKIHKVVINPSTTYAGVQGPSASAYVTYVHNADALRAIQSVNNIVIDGRPIKTSLGTTKYCSHFMKNQQCPKGDCMYLHELGDPEASFTKEQMHQGKHQDYEKRLHDALIASFGQSSPGIVNASNATASSVTPSSSSASAASNATNAVNVQQKEAWPSLSVSPINGKEATASTNNTNGKNKKDKFRNEKTRHEKVKSKNKNSGSSTSNVSNKENFIPDPRDIEKLTSTTADTKTSANTSSNLSRTERNKDKESYHEPISNEQKENKQNVKISQTKNEVECVKDKDNSIKLKKRESCEIMSQQKRSSSSVQRSLSSCSENSEGHVSESSVSEKSLPDDYQENKCNISSSETYQENIKNVESINKSRESVNVDGKTVSECKPLINENVSPAVSSTINNGLYSRESPLNPPDNGNQLSDIDGNQKASNTNEWEEAFKNVMLRNNRQVEEQLVQQQNLQQHQHHFHQQVLQQQEEFLRMHELQKRNDLANNIALTQAILLMLVSSKIKIQVLQHQLQQNTGENGLSANNAFGGNMSKFFDFHKSQQQSHQYPYGHANQVTGNTDVSDQQRVTSQLENGRQNSPYLESALNTKSQIQKQRLIGMFETLPPNSQSQLNRYSQSTIVDDDLGFDPFIETQKGLAELMENEVVQQQSINNGNSALKLQQQAQASHQQRLDNIQRARMPPPGFNHMNSLGFGGPSRLHSSKMMPFLNSSLVKNSTQAQHQVPQVTNWNANLPAIHPSQGQHIGDAQLQHQIAHNKVYSYPDWTAMDPAILSFRQFSSFPQNQIPPHPQQQQDMFLPHLVQQPNSQGSSLFWKEGS</sequence>
<dbReference type="InterPro" id="IPR034261">
    <property type="entry name" value="CNOT4_RRM"/>
</dbReference>
<keyword evidence="8" id="KW-0597">Phosphoprotein</keyword>
<keyword evidence="13 26" id="KW-0862">Zinc</keyword>
<keyword evidence="11 26" id="KW-0863">Zinc-finger</keyword>
<dbReference type="PANTHER" id="PTHR12603">
    <property type="entry name" value="CCR4-NOT TRANSCRIPTION COMPLEX RELATED"/>
    <property type="match status" value="1"/>
</dbReference>
<dbReference type="FunFam" id="3.30.40.10:FF:000006">
    <property type="entry name" value="CCR4-NOT transcription complex subunit 4"/>
    <property type="match status" value="1"/>
</dbReference>
<dbReference type="EC" id="2.3.2.27" evidence="5"/>
<evidence type="ECO:0000256" key="20">
    <source>
        <dbReference type="ARBA" id="ARBA00071435"/>
    </source>
</evidence>
<dbReference type="InterPro" id="IPR001841">
    <property type="entry name" value="Znf_RING"/>
</dbReference>
<dbReference type="GO" id="GO:0005634">
    <property type="term" value="C:nucleus"/>
    <property type="evidence" value="ECO:0007669"/>
    <property type="project" value="UniProtKB-SubCell"/>
</dbReference>
<organism evidence="32">
    <name type="scientific">Drosophila persimilis</name>
    <name type="common">Fruit fly</name>
    <dbReference type="NCBI Taxonomy" id="7234"/>
    <lineage>
        <taxon>Eukaryota</taxon>
        <taxon>Metazoa</taxon>
        <taxon>Ecdysozoa</taxon>
        <taxon>Arthropoda</taxon>
        <taxon>Hexapoda</taxon>
        <taxon>Insecta</taxon>
        <taxon>Pterygota</taxon>
        <taxon>Neoptera</taxon>
        <taxon>Endopterygota</taxon>
        <taxon>Diptera</taxon>
        <taxon>Brachycera</taxon>
        <taxon>Muscomorpha</taxon>
        <taxon>Ephydroidea</taxon>
        <taxon>Drosophilidae</taxon>
        <taxon>Drosophila</taxon>
        <taxon>Sophophora</taxon>
    </lineage>
</organism>
<keyword evidence="32" id="KW-1185">Reference proteome</keyword>
<reference evidence="31 32" key="1">
    <citation type="journal article" date="2007" name="Nature">
        <title>Evolution of genes and genomes on the Drosophila phylogeny.</title>
        <authorList>
            <consortium name="Drosophila 12 Genomes Consortium"/>
            <person name="Clark A.G."/>
            <person name="Eisen M.B."/>
            <person name="Smith D.R."/>
            <person name="Bergman C.M."/>
            <person name="Oliver B."/>
            <person name="Markow T.A."/>
            <person name="Kaufman T.C."/>
            <person name="Kellis M."/>
            <person name="Gelbart W."/>
            <person name="Iyer V.N."/>
            <person name="Pollard D.A."/>
            <person name="Sackton T.B."/>
            <person name="Larracuente A.M."/>
            <person name="Singh N.D."/>
            <person name="Abad J.P."/>
            <person name="Abt D.N."/>
            <person name="Adryan B."/>
            <person name="Aguade M."/>
            <person name="Akashi H."/>
            <person name="Anderson W.W."/>
            <person name="Aquadro C.F."/>
            <person name="Ardell D.H."/>
            <person name="Arguello R."/>
            <person name="Artieri C.G."/>
            <person name="Barbash D.A."/>
            <person name="Barker D."/>
            <person name="Barsanti P."/>
            <person name="Batterham P."/>
            <person name="Batzoglou S."/>
            <person name="Begun D."/>
            <person name="Bhutkar A."/>
            <person name="Blanco E."/>
            <person name="Bosak S.A."/>
            <person name="Bradley R.K."/>
            <person name="Brand A.D."/>
            <person name="Brent M.R."/>
            <person name="Brooks A.N."/>
            <person name="Brown R.H."/>
            <person name="Butlin R.K."/>
            <person name="Caggese C."/>
            <person name="Calvi B.R."/>
            <person name="Bernardo de Carvalho A."/>
            <person name="Caspi A."/>
            <person name="Castrezana S."/>
            <person name="Celniker S.E."/>
            <person name="Chang J.L."/>
            <person name="Chapple C."/>
            <person name="Chatterji S."/>
            <person name="Chinwalla A."/>
            <person name="Civetta A."/>
            <person name="Clifton S.W."/>
            <person name="Comeron J.M."/>
            <person name="Costello J.C."/>
            <person name="Coyne J.A."/>
            <person name="Daub J."/>
            <person name="David R.G."/>
            <person name="Delcher A.L."/>
            <person name="Delehaunty K."/>
            <person name="Do C.B."/>
            <person name="Ebling H."/>
            <person name="Edwards K."/>
            <person name="Eickbush T."/>
            <person name="Evans J.D."/>
            <person name="Filipski A."/>
            <person name="Findeiss S."/>
            <person name="Freyhult E."/>
            <person name="Fulton L."/>
            <person name="Fulton R."/>
            <person name="Garcia A.C."/>
            <person name="Gardiner A."/>
            <person name="Garfield D.A."/>
            <person name="Garvin B.E."/>
            <person name="Gibson G."/>
            <person name="Gilbert D."/>
            <person name="Gnerre S."/>
            <person name="Godfrey J."/>
            <person name="Good R."/>
            <person name="Gotea V."/>
            <person name="Gravely B."/>
            <person name="Greenberg A.J."/>
            <person name="Griffiths-Jones S."/>
            <person name="Gross S."/>
            <person name="Guigo R."/>
            <person name="Gustafson E.A."/>
            <person name="Haerty W."/>
            <person name="Hahn M.W."/>
            <person name="Halligan D.L."/>
            <person name="Halpern A.L."/>
            <person name="Halter G.M."/>
            <person name="Han M.V."/>
            <person name="Heger A."/>
            <person name="Hillier L."/>
            <person name="Hinrichs A.S."/>
            <person name="Holmes I."/>
            <person name="Hoskins R.A."/>
            <person name="Hubisz M.J."/>
            <person name="Hultmark D."/>
            <person name="Huntley M.A."/>
            <person name="Jaffe D.B."/>
            <person name="Jagadeeshan S."/>
            <person name="Jeck W.R."/>
            <person name="Johnson J."/>
            <person name="Jones C.D."/>
            <person name="Jordan W.C."/>
            <person name="Karpen G.H."/>
            <person name="Kataoka E."/>
            <person name="Keightley P.D."/>
            <person name="Kheradpour P."/>
            <person name="Kirkness E.F."/>
            <person name="Koerich L.B."/>
            <person name="Kristiansen K."/>
            <person name="Kudrna D."/>
            <person name="Kulathinal R.J."/>
            <person name="Kumar S."/>
            <person name="Kwok R."/>
            <person name="Lander E."/>
            <person name="Langley C.H."/>
            <person name="Lapoint R."/>
            <person name="Lazzaro B.P."/>
            <person name="Lee S.J."/>
            <person name="Levesque L."/>
            <person name="Li R."/>
            <person name="Lin C.F."/>
            <person name="Lin M.F."/>
            <person name="Lindblad-Toh K."/>
            <person name="Llopart A."/>
            <person name="Long M."/>
            <person name="Low L."/>
            <person name="Lozovsky E."/>
            <person name="Lu J."/>
            <person name="Luo M."/>
            <person name="Machado C.A."/>
            <person name="Makalowski W."/>
            <person name="Marzo M."/>
            <person name="Matsuda M."/>
            <person name="Matzkin L."/>
            <person name="McAllister B."/>
            <person name="McBride C.S."/>
            <person name="McKernan B."/>
            <person name="McKernan K."/>
            <person name="Mendez-Lago M."/>
            <person name="Minx P."/>
            <person name="Mollenhauer M.U."/>
            <person name="Montooth K."/>
            <person name="Mount S.M."/>
            <person name="Mu X."/>
            <person name="Myers E."/>
            <person name="Negre B."/>
            <person name="Newfeld S."/>
            <person name="Nielsen R."/>
            <person name="Noor M.A."/>
            <person name="O'Grady P."/>
            <person name="Pachter L."/>
            <person name="Papaceit M."/>
            <person name="Parisi M.J."/>
            <person name="Parisi M."/>
            <person name="Parts L."/>
            <person name="Pedersen J.S."/>
            <person name="Pesole G."/>
            <person name="Phillippy A.M."/>
            <person name="Ponting C.P."/>
            <person name="Pop M."/>
            <person name="Porcelli D."/>
            <person name="Powell J.R."/>
            <person name="Prohaska S."/>
            <person name="Pruitt K."/>
            <person name="Puig M."/>
            <person name="Quesneville H."/>
            <person name="Ram K.R."/>
            <person name="Rand D."/>
            <person name="Rasmussen M.D."/>
            <person name="Reed L.K."/>
            <person name="Reenan R."/>
            <person name="Reily A."/>
            <person name="Remington K.A."/>
            <person name="Rieger T.T."/>
            <person name="Ritchie M.G."/>
            <person name="Robin C."/>
            <person name="Rogers Y.H."/>
            <person name="Rohde C."/>
            <person name="Rozas J."/>
            <person name="Rubenfield M.J."/>
            <person name="Ruiz A."/>
            <person name="Russo S."/>
            <person name="Salzberg S.L."/>
            <person name="Sanchez-Gracia A."/>
            <person name="Saranga D.J."/>
            <person name="Sato H."/>
            <person name="Schaeffer S.W."/>
            <person name="Schatz M.C."/>
            <person name="Schlenke T."/>
            <person name="Schwartz R."/>
            <person name="Segarra C."/>
            <person name="Singh R.S."/>
            <person name="Sirot L."/>
            <person name="Sirota M."/>
            <person name="Sisneros N.B."/>
            <person name="Smith C.D."/>
            <person name="Smith T.F."/>
            <person name="Spieth J."/>
            <person name="Stage D.E."/>
            <person name="Stark A."/>
            <person name="Stephan W."/>
            <person name="Strausberg R.L."/>
            <person name="Strempel S."/>
            <person name="Sturgill D."/>
            <person name="Sutton G."/>
            <person name="Sutton G.G."/>
            <person name="Tao W."/>
            <person name="Teichmann S."/>
            <person name="Tobari Y.N."/>
            <person name="Tomimura Y."/>
            <person name="Tsolas J.M."/>
            <person name="Valente V.L."/>
            <person name="Venter E."/>
            <person name="Venter J.C."/>
            <person name="Vicario S."/>
            <person name="Vieira F.G."/>
            <person name="Vilella A.J."/>
            <person name="Villasante A."/>
            <person name="Walenz B."/>
            <person name="Wang J."/>
            <person name="Wasserman M."/>
            <person name="Watts T."/>
            <person name="Wilson D."/>
            <person name="Wilson R.K."/>
            <person name="Wing R.A."/>
            <person name="Wolfner M.F."/>
            <person name="Wong A."/>
            <person name="Wong G.K."/>
            <person name="Wu C.I."/>
            <person name="Wu G."/>
            <person name="Yamamoto D."/>
            <person name="Yang H.P."/>
            <person name="Yang S.P."/>
            <person name="Yorke J.A."/>
            <person name="Yoshida K."/>
            <person name="Zdobnov E."/>
            <person name="Zhang P."/>
            <person name="Zhang Y."/>
            <person name="Zimin A.V."/>
            <person name="Baldwin J."/>
            <person name="Abdouelleil A."/>
            <person name="Abdulkadir J."/>
            <person name="Abebe A."/>
            <person name="Abera B."/>
            <person name="Abreu J."/>
            <person name="Acer S.C."/>
            <person name="Aftuck L."/>
            <person name="Alexander A."/>
            <person name="An P."/>
            <person name="Anderson E."/>
            <person name="Anderson S."/>
            <person name="Arachi H."/>
            <person name="Azer M."/>
            <person name="Bachantsang P."/>
            <person name="Barry A."/>
            <person name="Bayul T."/>
            <person name="Berlin A."/>
            <person name="Bessette D."/>
            <person name="Bloom T."/>
            <person name="Blye J."/>
            <person name="Boguslavskiy L."/>
            <person name="Bonnet C."/>
            <person name="Boukhgalter B."/>
            <person name="Bourzgui I."/>
            <person name="Brown A."/>
            <person name="Cahill P."/>
            <person name="Channer S."/>
            <person name="Cheshatsang Y."/>
            <person name="Chuda L."/>
            <person name="Citroen M."/>
            <person name="Collymore A."/>
            <person name="Cooke P."/>
            <person name="Costello M."/>
            <person name="D'Aco K."/>
            <person name="Daza R."/>
            <person name="De Haan G."/>
            <person name="DeGray S."/>
            <person name="DeMaso C."/>
            <person name="Dhargay N."/>
            <person name="Dooley K."/>
            <person name="Dooley E."/>
            <person name="Doricent M."/>
            <person name="Dorje P."/>
            <person name="Dorjee K."/>
            <person name="Dupes A."/>
            <person name="Elong R."/>
            <person name="Falk J."/>
            <person name="Farina A."/>
            <person name="Faro S."/>
            <person name="Ferguson D."/>
            <person name="Fisher S."/>
            <person name="Foley C.D."/>
            <person name="Franke A."/>
            <person name="Friedrich D."/>
            <person name="Gadbois L."/>
            <person name="Gearin G."/>
            <person name="Gearin C.R."/>
            <person name="Giannoukos G."/>
            <person name="Goode T."/>
            <person name="Graham J."/>
            <person name="Grandbois E."/>
            <person name="Grewal S."/>
            <person name="Gyaltsen K."/>
            <person name="Hafez N."/>
            <person name="Hagos B."/>
            <person name="Hall J."/>
            <person name="Henson C."/>
            <person name="Hollinger A."/>
            <person name="Honan T."/>
            <person name="Huard M.D."/>
            <person name="Hughes L."/>
            <person name="Hurhula B."/>
            <person name="Husby M.E."/>
            <person name="Kamat A."/>
            <person name="Kanga B."/>
            <person name="Kashin S."/>
            <person name="Khazanovich D."/>
            <person name="Kisner P."/>
            <person name="Lance K."/>
            <person name="Lara M."/>
            <person name="Lee W."/>
            <person name="Lennon N."/>
            <person name="Letendre F."/>
            <person name="LeVine R."/>
            <person name="Lipovsky A."/>
            <person name="Liu X."/>
            <person name="Liu J."/>
            <person name="Liu S."/>
            <person name="Lokyitsang T."/>
            <person name="Lokyitsang Y."/>
            <person name="Lubonja R."/>
            <person name="Lui A."/>
            <person name="MacDonald P."/>
            <person name="Magnisalis V."/>
            <person name="Maru K."/>
            <person name="Matthews C."/>
            <person name="McCusker W."/>
            <person name="McDonough S."/>
            <person name="Mehta T."/>
            <person name="Meldrim J."/>
            <person name="Meneus L."/>
            <person name="Mihai O."/>
            <person name="Mihalev A."/>
            <person name="Mihova T."/>
            <person name="Mittelman R."/>
            <person name="Mlenga V."/>
            <person name="Montmayeur A."/>
            <person name="Mulrain L."/>
            <person name="Navidi A."/>
            <person name="Naylor J."/>
            <person name="Negash T."/>
            <person name="Nguyen T."/>
            <person name="Nguyen N."/>
            <person name="Nicol R."/>
            <person name="Norbu C."/>
            <person name="Norbu N."/>
            <person name="Novod N."/>
            <person name="O'Neill B."/>
            <person name="Osman S."/>
            <person name="Markiewicz E."/>
            <person name="Oyono O.L."/>
            <person name="Patti C."/>
            <person name="Phunkhang P."/>
            <person name="Pierre F."/>
            <person name="Priest M."/>
            <person name="Raghuraman S."/>
            <person name="Rege F."/>
            <person name="Reyes R."/>
            <person name="Rise C."/>
            <person name="Rogov P."/>
            <person name="Ross K."/>
            <person name="Ryan E."/>
            <person name="Settipalli S."/>
            <person name="Shea T."/>
            <person name="Sherpa N."/>
            <person name="Shi L."/>
            <person name="Shih D."/>
            <person name="Sparrow T."/>
            <person name="Spaulding J."/>
            <person name="Stalker J."/>
            <person name="Stange-Thomann N."/>
            <person name="Stavropoulos S."/>
            <person name="Stone C."/>
            <person name="Strader C."/>
            <person name="Tesfaye S."/>
            <person name="Thomson T."/>
            <person name="Thoulutsang Y."/>
            <person name="Thoulutsang D."/>
            <person name="Topham K."/>
            <person name="Topping I."/>
            <person name="Tsamla T."/>
            <person name="Vassiliev H."/>
            <person name="Vo A."/>
            <person name="Wangchuk T."/>
            <person name="Wangdi T."/>
            <person name="Weiand M."/>
            <person name="Wilkinson J."/>
            <person name="Wilson A."/>
            <person name="Yadav S."/>
            <person name="Young G."/>
            <person name="Yu Q."/>
            <person name="Zembek L."/>
            <person name="Zhong D."/>
            <person name="Zimmer A."/>
            <person name="Zwirko Z."/>
            <person name="Jaffe D.B."/>
            <person name="Alvarez P."/>
            <person name="Brockman W."/>
            <person name="Butler J."/>
            <person name="Chin C."/>
            <person name="Gnerre S."/>
            <person name="Grabherr M."/>
            <person name="Kleber M."/>
            <person name="Mauceli E."/>
            <person name="MacCallum I."/>
        </authorList>
    </citation>
    <scope>NUCLEOTIDE SEQUENCE [LARGE SCALE GENOMIC DNA]</scope>
    <source>
        <strain evidence="32">MSH-3 / Tucson 14011-0111.49</strain>
    </source>
</reference>
<keyword evidence="14" id="KW-0832">Ubl conjugation</keyword>
<feature type="domain" description="RRM" evidence="29">
    <location>
        <begin position="79"/>
        <end position="142"/>
    </location>
</feature>
<keyword evidence="6" id="KW-0488">Methylation</keyword>
<evidence type="ECO:0000256" key="11">
    <source>
        <dbReference type="ARBA" id="ARBA00022771"/>
    </source>
</evidence>
<keyword evidence="12" id="KW-0833">Ubl conjugation pathway</keyword>
<comment type="pathway">
    <text evidence="4">Protein modification; protein ubiquitination.</text>
</comment>
<evidence type="ECO:0000259" key="30">
    <source>
        <dbReference type="PROSITE" id="PS50103"/>
    </source>
</evidence>
<dbReference type="InterPro" id="IPR000571">
    <property type="entry name" value="Znf_CCCH"/>
</dbReference>
<evidence type="ECO:0000256" key="1">
    <source>
        <dbReference type="ARBA" id="ARBA00000900"/>
    </source>
</evidence>
<evidence type="ECO:0000256" key="16">
    <source>
        <dbReference type="ARBA" id="ARBA00023054"/>
    </source>
</evidence>
<evidence type="ECO:0000256" key="24">
    <source>
        <dbReference type="ARBA" id="ARBA00083942"/>
    </source>
</evidence>
<evidence type="ECO:0000256" key="25">
    <source>
        <dbReference type="PROSITE-ProRule" id="PRU00176"/>
    </source>
</evidence>
<keyword evidence="10 26" id="KW-0479">Metal-binding</keyword>
<comment type="catalytic activity">
    <reaction evidence="1">
        <text>S-ubiquitinyl-[E2 ubiquitin-conjugating enzyme]-L-cysteine + [acceptor protein]-L-lysine = [E2 ubiquitin-conjugating enzyme]-L-cysteine + N(6)-ubiquitinyl-[acceptor protein]-L-lysine.</text>
        <dbReference type="EC" id="2.3.2.27"/>
    </reaction>
</comment>
<dbReference type="GO" id="GO:0030014">
    <property type="term" value="C:CCR4-NOT complex"/>
    <property type="evidence" value="ECO:0007669"/>
    <property type="project" value="InterPro"/>
</dbReference>
<dbReference type="EMBL" id="CH479180">
    <property type="protein sequence ID" value="EDW28405.1"/>
    <property type="molecule type" value="Genomic_DNA"/>
</dbReference>
<feature type="compositionally biased region" description="Low complexity" evidence="27">
    <location>
        <begin position="384"/>
        <end position="403"/>
    </location>
</feature>
<evidence type="ECO:0000256" key="5">
    <source>
        <dbReference type="ARBA" id="ARBA00012483"/>
    </source>
</evidence>
<dbReference type="GO" id="GO:0061630">
    <property type="term" value="F:ubiquitin protein ligase activity"/>
    <property type="evidence" value="ECO:0007669"/>
    <property type="project" value="UniProtKB-EC"/>
</dbReference>
<dbReference type="OMA" id="MIRNTRH"/>
<comment type="subunit">
    <text evidence="19">Interacts with CNOT1 via its C-terminus but does not stably associate with the CCR4-NOT complex. Interacts (via RING domain) with UBE2D2. Interacts with ABCE1, PINK1 and PELO.</text>
</comment>
<feature type="compositionally biased region" description="Polar residues" evidence="27">
    <location>
        <begin position="309"/>
        <end position="327"/>
    </location>
</feature>
<evidence type="ECO:0000256" key="26">
    <source>
        <dbReference type="PROSITE-ProRule" id="PRU00723"/>
    </source>
</evidence>
<evidence type="ECO:0000256" key="9">
    <source>
        <dbReference type="ARBA" id="ARBA00022679"/>
    </source>
</evidence>
<evidence type="ECO:0000256" key="23">
    <source>
        <dbReference type="ARBA" id="ARBA00083547"/>
    </source>
</evidence>
<dbReference type="Pfam" id="PF14570">
    <property type="entry name" value="zf-RING_4"/>
    <property type="match status" value="1"/>
</dbReference>
<gene>
    <name evidence="31" type="primary">Dper\GL19177</name>
    <name evidence="31" type="ORF">Dper_GL19177</name>
</gene>
<dbReference type="InterPro" id="IPR039780">
    <property type="entry name" value="Mot2"/>
</dbReference>
<evidence type="ECO:0000256" key="10">
    <source>
        <dbReference type="ARBA" id="ARBA00022723"/>
    </source>
</evidence>
<evidence type="ECO:0000313" key="32">
    <source>
        <dbReference type="Proteomes" id="UP000008744"/>
    </source>
</evidence>
<comment type="subcellular location">
    <subcellularLocation>
        <location evidence="3">Cytoplasm</location>
    </subcellularLocation>
    <subcellularLocation>
        <location evidence="2">Nucleus</location>
    </subcellularLocation>
</comment>
<feature type="region of interest" description="Disordered" evidence="27">
    <location>
        <begin position="208"/>
        <end position="229"/>
    </location>
</feature>
<dbReference type="InterPro" id="IPR012677">
    <property type="entry name" value="Nucleotide-bd_a/b_plait_sf"/>
</dbReference>
<evidence type="ECO:0000259" key="29">
    <source>
        <dbReference type="PROSITE" id="PS50102"/>
    </source>
</evidence>
<evidence type="ECO:0000256" key="7">
    <source>
        <dbReference type="ARBA" id="ARBA00022490"/>
    </source>
</evidence>
<dbReference type="GO" id="GO:0008270">
    <property type="term" value="F:zinc ion binding"/>
    <property type="evidence" value="ECO:0007669"/>
    <property type="project" value="UniProtKB-KW"/>
</dbReference>
<dbReference type="PANTHER" id="PTHR12603:SF0">
    <property type="entry name" value="CCR4-NOT TRANSCRIPTION COMPLEX SUBUNIT 4"/>
    <property type="match status" value="1"/>
</dbReference>
<evidence type="ECO:0000256" key="6">
    <source>
        <dbReference type="ARBA" id="ARBA00022481"/>
    </source>
</evidence>
<dbReference type="Gene3D" id="3.30.40.10">
    <property type="entry name" value="Zinc/RING finger domain, C3HC4 (zinc finger)"/>
    <property type="match status" value="1"/>
</dbReference>
<name>B4G7K5_DROPE</name>
<comment type="function">
    <text evidence="18">Has E3 ubiquitin ligase activity, promoting ubiquitination and degradation of target proteins. Involved in activation of the JAK/STAT pathway. Catalyzes ubiquitination of methylated RBM15. Plays a role in quality control of translation of mitochondrial outer membrane-localized mRNA. As part of the PINK1-regulated signaling, upon mitochondria damage, ubiquitinates ABCE1 and thereby recruits autophagy receptors to the mitochondrial outer membrane to initiate mitophagy.</text>
</comment>
<dbReference type="Gene3D" id="3.30.70.330">
    <property type="match status" value="1"/>
</dbReference>
<keyword evidence="9" id="KW-0808">Transferase</keyword>
<feature type="region of interest" description="Disordered" evidence="27">
    <location>
        <begin position="242"/>
        <end position="355"/>
    </location>
</feature>
<dbReference type="PROSITE" id="PS50089">
    <property type="entry name" value="ZF_RING_2"/>
    <property type="match status" value="1"/>
</dbReference>
<evidence type="ECO:0000256" key="18">
    <source>
        <dbReference type="ARBA" id="ARBA00057081"/>
    </source>
</evidence>
<dbReference type="PhylomeDB" id="B4G7K5"/>
<evidence type="ECO:0000256" key="14">
    <source>
        <dbReference type="ARBA" id="ARBA00022843"/>
    </source>
</evidence>
<dbReference type="eggNOG" id="KOG2068">
    <property type="taxonomic scope" value="Eukaryota"/>
</dbReference>
<keyword evidence="7" id="KW-0963">Cytoplasm</keyword>
<dbReference type="PROSITE" id="PS50103">
    <property type="entry name" value="ZF_C3H1"/>
    <property type="match status" value="1"/>
</dbReference>
<dbReference type="GO" id="GO:0003723">
    <property type="term" value="F:RNA binding"/>
    <property type="evidence" value="ECO:0007669"/>
    <property type="project" value="UniProtKB-UniRule"/>
</dbReference>
<dbReference type="SUPFAM" id="SSF57850">
    <property type="entry name" value="RING/U-box"/>
    <property type="match status" value="1"/>
</dbReference>
<dbReference type="PROSITE" id="PS50102">
    <property type="entry name" value="RRM"/>
    <property type="match status" value="1"/>
</dbReference>
<protein>
    <recommendedName>
        <fullName evidence="20">CCR4-NOT transcription complex subunit 4</fullName>
        <ecNumber evidence="5">2.3.2.27</ecNumber>
    </recommendedName>
    <alternativeName>
        <fullName evidence="23">CCR4-associated factor 4</fullName>
    </alternativeName>
    <alternativeName>
        <fullName evidence="24">E3 ubiquitin-protein ligase CNOT4</fullName>
    </alternativeName>
    <alternativeName>
        <fullName evidence="21">Potential transcriptional repressor NOT4Hp</fullName>
    </alternativeName>
    <alternativeName>
        <fullName evidence="22">RING-type E3 ubiquitin transferase CNOT4</fullName>
    </alternativeName>
</protein>
<feature type="domain" description="RING-type" evidence="28">
    <location>
        <begin position="13"/>
        <end position="56"/>
    </location>
</feature>
<dbReference type="CDD" id="cd16618">
    <property type="entry name" value="mRING-HC-C4C4_CNOT4"/>
    <property type="match status" value="1"/>
</dbReference>
<evidence type="ECO:0000259" key="28">
    <source>
        <dbReference type="PROSITE" id="PS50089"/>
    </source>
</evidence>
<feature type="domain" description="C3H1-type" evidence="30">
    <location>
        <begin position="139"/>
        <end position="166"/>
    </location>
</feature>
<evidence type="ECO:0000256" key="2">
    <source>
        <dbReference type="ARBA" id="ARBA00004123"/>
    </source>
</evidence>
<dbReference type="SUPFAM" id="SSF54928">
    <property type="entry name" value="RNA-binding domain, RBD"/>
    <property type="match status" value="1"/>
</dbReference>
<dbReference type="GO" id="GO:0016567">
    <property type="term" value="P:protein ubiquitination"/>
    <property type="evidence" value="ECO:0007669"/>
    <property type="project" value="TreeGrafter"/>
</dbReference>
<dbReference type="HOGENOM" id="CLU_015095_0_0_1"/>
<dbReference type="CDD" id="cd12438">
    <property type="entry name" value="RRM_CNOT4"/>
    <property type="match status" value="1"/>
</dbReference>
<evidence type="ECO:0000256" key="22">
    <source>
        <dbReference type="ARBA" id="ARBA00077837"/>
    </source>
</evidence>
<feature type="compositionally biased region" description="Basic and acidic residues" evidence="27">
    <location>
        <begin position="328"/>
        <end position="339"/>
    </location>
</feature>
<evidence type="ECO:0000313" key="31">
    <source>
        <dbReference type="EMBL" id="EDW28405.1"/>
    </source>
</evidence>
<keyword evidence="16" id="KW-0175">Coiled coil</keyword>
<proteinExistence type="predicted"/>
<evidence type="ECO:0000256" key="19">
    <source>
        <dbReference type="ARBA" id="ARBA00062432"/>
    </source>
</evidence>
<dbReference type="InterPro" id="IPR035979">
    <property type="entry name" value="RBD_domain_sf"/>
</dbReference>
<evidence type="ECO:0000256" key="15">
    <source>
        <dbReference type="ARBA" id="ARBA00022884"/>
    </source>
</evidence>
<keyword evidence="15 25" id="KW-0694">RNA-binding</keyword>
<feature type="zinc finger region" description="C3H1-type" evidence="26">
    <location>
        <begin position="139"/>
        <end position="166"/>
    </location>
</feature>
<keyword evidence="17" id="KW-0539">Nucleus</keyword>
<evidence type="ECO:0000256" key="27">
    <source>
        <dbReference type="SAM" id="MobiDB-lite"/>
    </source>
</evidence>
<dbReference type="InterPro" id="IPR039515">
    <property type="entry name" value="NOT4_mRING-HC-C4C4"/>
</dbReference>
<dbReference type="AlphaFoldDB" id="B4G7K5"/>
<dbReference type="SMART" id="SM00361">
    <property type="entry name" value="RRM_1"/>
    <property type="match status" value="1"/>
</dbReference>
<dbReference type="InterPro" id="IPR013083">
    <property type="entry name" value="Znf_RING/FYVE/PHD"/>
</dbReference>
<dbReference type="STRING" id="7234.B4G7K5"/>
<dbReference type="InterPro" id="IPR000504">
    <property type="entry name" value="RRM_dom"/>
</dbReference>
<dbReference type="FunFam" id="3.30.70.330:FF:000044">
    <property type="entry name" value="Putative ccr4-not transcription complex subunit 4"/>
    <property type="match status" value="1"/>
</dbReference>
<dbReference type="InterPro" id="IPR003954">
    <property type="entry name" value="RRM_euk-type"/>
</dbReference>